<dbReference type="GO" id="GO:0000324">
    <property type="term" value="C:fungal-type vacuole"/>
    <property type="evidence" value="ECO:0007669"/>
    <property type="project" value="TreeGrafter"/>
</dbReference>
<keyword evidence="2" id="KW-0812">Transmembrane</keyword>
<feature type="compositionally biased region" description="Polar residues" evidence="1">
    <location>
        <begin position="40"/>
        <end position="53"/>
    </location>
</feature>
<evidence type="ECO:0000313" key="5">
    <source>
        <dbReference type="Proteomes" id="UP000572817"/>
    </source>
</evidence>
<dbReference type="EMBL" id="WWBZ02000073">
    <property type="protein sequence ID" value="KAF4302406.1"/>
    <property type="molecule type" value="Genomic_DNA"/>
</dbReference>
<feature type="compositionally biased region" description="Basic and acidic residues" evidence="1">
    <location>
        <begin position="18"/>
        <end position="28"/>
    </location>
</feature>
<keyword evidence="2" id="KW-0472">Membrane</keyword>
<feature type="transmembrane region" description="Helical" evidence="2">
    <location>
        <begin position="192"/>
        <end position="213"/>
    </location>
</feature>
<feature type="transmembrane region" description="Helical" evidence="2">
    <location>
        <begin position="323"/>
        <end position="344"/>
    </location>
</feature>
<accession>A0A8H4IJP1</accession>
<feature type="transmembrane region" description="Helical" evidence="2">
    <location>
        <begin position="225"/>
        <end position="244"/>
    </location>
</feature>
<feature type="region of interest" description="Disordered" evidence="1">
    <location>
        <begin position="1"/>
        <end position="64"/>
    </location>
</feature>
<protein>
    <recommendedName>
        <fullName evidence="6">Regulator of phospholipase D SRF1</fullName>
    </recommendedName>
</protein>
<reference evidence="3 5" key="1">
    <citation type="submission" date="2020-04" db="EMBL/GenBank/DDBJ databases">
        <title>Genome Assembly and Annotation of Botryosphaeria dothidea sdau 11-99, a Latent Pathogen of Apple Fruit Ring Rot in China.</title>
        <authorList>
            <person name="Yu C."/>
            <person name="Diao Y."/>
            <person name="Lu Q."/>
            <person name="Zhao J."/>
            <person name="Cui S."/>
            <person name="Peng C."/>
            <person name="He B."/>
            <person name="Liu H."/>
        </authorList>
    </citation>
    <scope>NUCLEOTIDE SEQUENCE [LARGE SCALE GENOMIC DNA]</scope>
    <source>
        <strain evidence="3">Sdau11-99</strain>
        <strain evidence="5">sdau11-99</strain>
    </source>
</reference>
<comment type="caution">
    <text evidence="3">The sequence shown here is derived from an EMBL/GenBank/DDBJ whole genome shotgun (WGS) entry which is preliminary data.</text>
</comment>
<dbReference type="GO" id="GO:0071944">
    <property type="term" value="C:cell periphery"/>
    <property type="evidence" value="ECO:0007669"/>
    <property type="project" value="TreeGrafter"/>
</dbReference>
<dbReference type="EMBL" id="WWBZ02000040">
    <property type="protein sequence ID" value="KAF4305916.1"/>
    <property type="molecule type" value="Genomic_DNA"/>
</dbReference>
<name>A0A8H4IJP1_9PEZI</name>
<sequence>MAADHDTPRTVPPWVRSAHNDSSDDLRLDTQVTPLLLPKTPQTVRPATHNSHPSPRPGAPAGRRFDHAREAAPPLPNTSPVETASRWRAFALASKYPDLPASAGRSEVASPEWIRSNFNDLDSPWEPAEPMMDDPEKQPGFWLFSHSKRKSRLHKFHVRLSLGRAATQTPMTFRVFLRFPLHTLMRNPYIPLVVRLTVLVFSAAALGISGRIFHLTNRSNCDAGSSTYMAIIVDVFAIVYLCYITYDEYTAQPLGLRNPKSKMRLIFLDLLFIVFDSANLSIAFQSLTDSNWACVDNSERNIDPEIQTCYQASVCNQQKSLTAVLLLALVAWLLTFSISTLRIVERVTR</sequence>
<dbReference type="AlphaFoldDB" id="A0A8H4IJP1"/>
<dbReference type="PANTHER" id="PTHR36819:SF1">
    <property type="entry name" value="REGULATOR OF PHOSPHOLIPASE D SRF1"/>
    <property type="match status" value="1"/>
</dbReference>
<evidence type="ECO:0008006" key="6">
    <source>
        <dbReference type="Google" id="ProtNLM"/>
    </source>
</evidence>
<feature type="transmembrane region" description="Helical" evidence="2">
    <location>
        <begin position="265"/>
        <end position="284"/>
    </location>
</feature>
<evidence type="ECO:0000313" key="4">
    <source>
        <dbReference type="EMBL" id="KAF4305916.1"/>
    </source>
</evidence>
<proteinExistence type="predicted"/>
<evidence type="ECO:0000313" key="3">
    <source>
        <dbReference type="EMBL" id="KAF4302406.1"/>
    </source>
</evidence>
<evidence type="ECO:0000256" key="1">
    <source>
        <dbReference type="SAM" id="MobiDB-lite"/>
    </source>
</evidence>
<dbReference type="PANTHER" id="PTHR36819">
    <property type="entry name" value="REGULATOR OF PHOSPHOLIPASE D SRF1"/>
    <property type="match status" value="1"/>
</dbReference>
<gene>
    <name evidence="4" type="ORF">GTA08_BOTSDO06355</name>
    <name evidence="3" type="ORF">GTA08_BOTSDO10144</name>
</gene>
<dbReference type="InterPro" id="IPR037737">
    <property type="entry name" value="Srf1"/>
</dbReference>
<keyword evidence="2" id="KW-1133">Transmembrane helix</keyword>
<keyword evidence="5" id="KW-1185">Reference proteome</keyword>
<dbReference type="OrthoDB" id="2589563at2759"/>
<dbReference type="Proteomes" id="UP000572817">
    <property type="component" value="Unassembled WGS sequence"/>
</dbReference>
<evidence type="ECO:0000256" key="2">
    <source>
        <dbReference type="SAM" id="Phobius"/>
    </source>
</evidence>
<organism evidence="3 5">
    <name type="scientific">Botryosphaeria dothidea</name>
    <dbReference type="NCBI Taxonomy" id="55169"/>
    <lineage>
        <taxon>Eukaryota</taxon>
        <taxon>Fungi</taxon>
        <taxon>Dikarya</taxon>
        <taxon>Ascomycota</taxon>
        <taxon>Pezizomycotina</taxon>
        <taxon>Dothideomycetes</taxon>
        <taxon>Dothideomycetes incertae sedis</taxon>
        <taxon>Botryosphaeriales</taxon>
        <taxon>Botryosphaeriaceae</taxon>
        <taxon>Botryosphaeria</taxon>
    </lineage>
</organism>